<dbReference type="SUPFAM" id="SSF46894">
    <property type="entry name" value="C-terminal effector domain of the bipartite response regulators"/>
    <property type="match status" value="1"/>
</dbReference>
<dbReference type="PANTHER" id="PTHR45566">
    <property type="entry name" value="HTH-TYPE TRANSCRIPTIONAL REGULATOR YHJB-RELATED"/>
    <property type="match status" value="1"/>
</dbReference>
<dbReference type="PROSITE" id="PS50043">
    <property type="entry name" value="HTH_LUXR_2"/>
    <property type="match status" value="1"/>
</dbReference>
<dbReference type="InterPro" id="IPR036388">
    <property type="entry name" value="WH-like_DNA-bd_sf"/>
</dbReference>
<reference evidence="4 5" key="1">
    <citation type="submission" date="2014-11" db="EMBL/GenBank/DDBJ databases">
        <authorList>
            <person name="Urmite Genomes Urmite Genomes"/>
        </authorList>
    </citation>
    <scope>NUCLEOTIDE SEQUENCE [LARGE SCALE GENOMIC DNA]</scope>
    <source>
        <strain evidence="4 5">Oc5</strain>
    </source>
</reference>
<dbReference type="AlphaFoldDB" id="A0A0A1MJ53"/>
<dbReference type="Proteomes" id="UP000040453">
    <property type="component" value="Unassembled WGS sequence"/>
</dbReference>
<dbReference type="OrthoDB" id="2814434at2"/>
<dbReference type="CDD" id="cd06170">
    <property type="entry name" value="LuxR_C_like"/>
    <property type="match status" value="1"/>
</dbReference>
<evidence type="ECO:0000313" key="4">
    <source>
        <dbReference type="EMBL" id="CEI83118.1"/>
    </source>
</evidence>
<dbReference type="Pfam" id="PF00196">
    <property type="entry name" value="GerE"/>
    <property type="match status" value="1"/>
</dbReference>
<dbReference type="InterPro" id="IPR016032">
    <property type="entry name" value="Sig_transdc_resp-reg_C-effctor"/>
</dbReference>
<evidence type="ECO:0000259" key="3">
    <source>
        <dbReference type="PROSITE" id="PS50043"/>
    </source>
</evidence>
<keyword evidence="2" id="KW-0804">Transcription</keyword>
<gene>
    <name evidence="4" type="primary">degU_3</name>
    <name evidence="4" type="ORF">BN997_03009</name>
</gene>
<evidence type="ECO:0000313" key="5">
    <source>
        <dbReference type="Proteomes" id="UP000040453"/>
    </source>
</evidence>
<sequence>MSMTPTSNSTLNFIDAFTLSEKTNLNISILSLRDLDDFQLDSSNIPDLIMIPIYQYNDITRILEQEQLKDVKIAIILPNLHMKDIIRLYEFDIDGYFVKNMSLNEIISGIRFINEGCIYVYPELAKALHDEFLTLSSTLQSRPDGLLTKREWDVLLEISRGNNNEIIANNLEISDKTVKNHVTTVLRKLNVNDRTNAMLLAYRKGWI</sequence>
<dbReference type="PRINTS" id="PR00038">
    <property type="entry name" value="HTHLUXR"/>
</dbReference>
<evidence type="ECO:0000256" key="2">
    <source>
        <dbReference type="ARBA" id="ARBA00023163"/>
    </source>
</evidence>
<keyword evidence="5" id="KW-1185">Reference proteome</keyword>
<dbReference type="GO" id="GO:0006355">
    <property type="term" value="P:regulation of DNA-templated transcription"/>
    <property type="evidence" value="ECO:0007669"/>
    <property type="project" value="InterPro"/>
</dbReference>
<dbReference type="STRING" id="545501.BN997_03009"/>
<dbReference type="InterPro" id="IPR051015">
    <property type="entry name" value="EvgA-like"/>
</dbReference>
<dbReference type="PANTHER" id="PTHR45566:SF1">
    <property type="entry name" value="HTH-TYPE TRANSCRIPTIONAL REGULATOR YHJB-RELATED"/>
    <property type="match status" value="1"/>
</dbReference>
<dbReference type="GO" id="GO:0003677">
    <property type="term" value="F:DNA binding"/>
    <property type="evidence" value="ECO:0007669"/>
    <property type="project" value="InterPro"/>
</dbReference>
<organism evidence="4 5">
    <name type="scientific">Oceanobacillus oncorhynchi</name>
    <dbReference type="NCBI Taxonomy" id="545501"/>
    <lineage>
        <taxon>Bacteria</taxon>
        <taxon>Bacillati</taxon>
        <taxon>Bacillota</taxon>
        <taxon>Bacilli</taxon>
        <taxon>Bacillales</taxon>
        <taxon>Bacillaceae</taxon>
        <taxon>Oceanobacillus</taxon>
    </lineage>
</organism>
<feature type="domain" description="HTH luxR-type" evidence="3">
    <location>
        <begin position="140"/>
        <end position="205"/>
    </location>
</feature>
<dbReference type="SMART" id="SM00421">
    <property type="entry name" value="HTH_LUXR"/>
    <property type="match status" value="1"/>
</dbReference>
<dbReference type="EMBL" id="CDGG01000001">
    <property type="protein sequence ID" value="CEI83118.1"/>
    <property type="molecule type" value="Genomic_DNA"/>
</dbReference>
<dbReference type="Gene3D" id="3.40.50.2300">
    <property type="match status" value="1"/>
</dbReference>
<dbReference type="InterPro" id="IPR000792">
    <property type="entry name" value="Tscrpt_reg_LuxR_C"/>
</dbReference>
<name>A0A0A1MJ53_9BACI</name>
<evidence type="ECO:0000256" key="1">
    <source>
        <dbReference type="ARBA" id="ARBA00023015"/>
    </source>
</evidence>
<accession>A0A0A1MJ53</accession>
<keyword evidence="1" id="KW-0805">Transcription regulation</keyword>
<protein>
    <submittedName>
        <fullName evidence="4">Transcriptional regulatory protein DegU</fullName>
    </submittedName>
</protein>
<proteinExistence type="predicted"/>
<dbReference type="Gene3D" id="1.10.10.10">
    <property type="entry name" value="Winged helix-like DNA-binding domain superfamily/Winged helix DNA-binding domain"/>
    <property type="match status" value="1"/>
</dbReference>